<dbReference type="InterPro" id="IPR024079">
    <property type="entry name" value="MetalloPept_cat_dom_sf"/>
</dbReference>
<dbReference type="EMBL" id="JABCJE010000005">
    <property type="protein sequence ID" value="NVO24300.1"/>
    <property type="molecule type" value="Genomic_DNA"/>
</dbReference>
<evidence type="ECO:0000313" key="6">
    <source>
        <dbReference type="Proteomes" id="UP000592216"/>
    </source>
</evidence>
<dbReference type="PRINTS" id="PR00313">
    <property type="entry name" value="CABNDNGRPT"/>
</dbReference>
<feature type="domain" description="NIDO" evidence="4">
    <location>
        <begin position="199"/>
        <end position="299"/>
    </location>
</feature>
<dbReference type="SUPFAM" id="SSF51120">
    <property type="entry name" value="beta-Roll"/>
    <property type="match status" value="3"/>
</dbReference>
<dbReference type="Gene3D" id="3.40.390.10">
    <property type="entry name" value="Collagenase (Catalytic Domain)"/>
    <property type="match status" value="2"/>
</dbReference>
<name>A0A850QBR5_9RHOB</name>
<dbReference type="GO" id="GO:0005615">
    <property type="term" value="C:extracellular space"/>
    <property type="evidence" value="ECO:0007669"/>
    <property type="project" value="InterPro"/>
</dbReference>
<dbReference type="RefSeq" id="WP_177158035.1">
    <property type="nucleotide sequence ID" value="NZ_JABCJE010000005.1"/>
</dbReference>
<dbReference type="GO" id="GO:0005509">
    <property type="term" value="F:calcium ion binding"/>
    <property type="evidence" value="ECO:0007669"/>
    <property type="project" value="InterPro"/>
</dbReference>
<evidence type="ECO:0000259" key="4">
    <source>
        <dbReference type="Pfam" id="PF06119"/>
    </source>
</evidence>
<proteinExistence type="predicted"/>
<dbReference type="PANTHER" id="PTHR38340:SF1">
    <property type="entry name" value="S-LAYER PROTEIN"/>
    <property type="match status" value="1"/>
</dbReference>
<gene>
    <name evidence="5" type="ORF">HJ536_13115</name>
</gene>
<dbReference type="Pfam" id="PF00353">
    <property type="entry name" value="HemolysinCabind"/>
    <property type="match status" value="4"/>
</dbReference>
<accession>A0A850QBR5</accession>
<dbReference type="InterPro" id="IPR003886">
    <property type="entry name" value="NIDO_dom"/>
</dbReference>
<dbReference type="InterPro" id="IPR050557">
    <property type="entry name" value="RTX_toxin/Mannuronan_C5-epim"/>
</dbReference>
<sequence>MAYSNYRALLVNDADGWHDGDGTITYSFADDTPPDYYDTLTFRGQEVYDIAGYDVSTSQSVAMTEAEQNMTLRAIAAWNEVANVNLVAYSGETSESTKVDADTTARSYVSVLPFSDDTSTQVDISAVFEDGLNIFGETLDASTLFVNSNGSITFGEGFDAPDPYTLNEATPAIIAAFWTDIVTGPEGITKEIDVEAGTVTFEWRHVTSYSGSLEDDAPENTFSITLVDQGDGDFDIIFDYSEINWTYEDISGAASAAVAGFASSATWYETVYSASLTALSSLDSATGNTGTTGVYTYQFRDGYLYIDGVLSTEIAARGSSYAAEGTTSTSTASVGDIVFGSAEFDDPDLYGFTAGLPYDGALDTVSSIGDVWINSANSDQENGGTPAYGHTSWNTYLHEIGHALGLEHPNDDPSNDDITNQETVMSYIVHPSEADEDDVDQAWPLTPMVWDIQAIQALYGANTTTRTTNTVYFGNGNSAYDEAEYQYATNDDNSLGMQVLGEDGIYRDVILTIWDAGGIDLIDASDMANASDIDLRAGKYSSIGEIENNIAVAAAVRVDGQVINWVENAWGGQGDDRIRGNGADNQLRGNVGADTLIGAAGNDTLGGGSGDDSLSGGSGQDRLAGHDGDDILSGGNAKDVLLGGAGNDSLNGGAKDDVLRGNGGSDVLSGGTGHDLLVGGTGDDDLFGGVGNDTLRGNAGQDTLVGSFGDDLLFGGSGADVFGMDAGDDVIADFDVDTSGELITIEKSSGILRFTDLIRHHAVDTDDGVVITDDQGNTLTLADVALAELSSDHFAFY</sequence>
<dbReference type="InterPro" id="IPR011049">
    <property type="entry name" value="Serralysin-like_metalloprot_C"/>
</dbReference>
<organism evidence="5 6">
    <name type="scientific">Donghicola mangrovi</name>
    <dbReference type="NCBI Taxonomy" id="2729614"/>
    <lineage>
        <taxon>Bacteria</taxon>
        <taxon>Pseudomonadati</taxon>
        <taxon>Pseudomonadota</taxon>
        <taxon>Alphaproteobacteria</taxon>
        <taxon>Rhodobacterales</taxon>
        <taxon>Roseobacteraceae</taxon>
        <taxon>Donghicola</taxon>
    </lineage>
</organism>
<evidence type="ECO:0000256" key="2">
    <source>
        <dbReference type="ARBA" id="ARBA00022525"/>
    </source>
</evidence>
<protein>
    <recommendedName>
        <fullName evidence="4">NIDO domain-containing protein</fullName>
    </recommendedName>
</protein>
<dbReference type="GO" id="GO:0008237">
    <property type="term" value="F:metallopeptidase activity"/>
    <property type="evidence" value="ECO:0007669"/>
    <property type="project" value="InterPro"/>
</dbReference>
<dbReference type="PROSITE" id="PS00330">
    <property type="entry name" value="HEMOLYSIN_CALCIUM"/>
    <property type="match status" value="3"/>
</dbReference>
<comment type="caution">
    <text evidence="5">The sequence shown here is derived from an EMBL/GenBank/DDBJ whole genome shotgun (WGS) entry which is preliminary data.</text>
</comment>
<dbReference type="Gene3D" id="2.150.10.10">
    <property type="entry name" value="Serralysin-like metalloprotease, C-terminal"/>
    <property type="match status" value="3"/>
</dbReference>
<dbReference type="AlphaFoldDB" id="A0A850QBR5"/>
<comment type="subcellular location">
    <subcellularLocation>
        <location evidence="1">Secreted</location>
    </subcellularLocation>
</comment>
<dbReference type="InterPro" id="IPR001343">
    <property type="entry name" value="Hemolysn_Ca-bd"/>
</dbReference>
<keyword evidence="2" id="KW-0964">Secreted</keyword>
<feature type="region of interest" description="Disordered" evidence="3">
    <location>
        <begin position="607"/>
        <end position="629"/>
    </location>
</feature>
<dbReference type="InterPro" id="IPR018511">
    <property type="entry name" value="Hemolysin-typ_Ca-bd_CS"/>
</dbReference>
<reference evidence="5 6" key="1">
    <citation type="submission" date="2020-04" db="EMBL/GenBank/DDBJ databases">
        <title>Donghicola sp., a member of the Rhodobacteraceae family isolated from mangrove forest in Thailand.</title>
        <authorList>
            <person name="Charoenyingcharoen P."/>
            <person name="Yukphan P."/>
        </authorList>
    </citation>
    <scope>NUCLEOTIDE SEQUENCE [LARGE SCALE GENOMIC DNA]</scope>
    <source>
        <strain evidence="5 6">B5-SW-15</strain>
    </source>
</reference>
<dbReference type="SUPFAM" id="SSF55486">
    <property type="entry name" value="Metalloproteases ('zincins'), catalytic domain"/>
    <property type="match status" value="1"/>
</dbReference>
<evidence type="ECO:0000256" key="1">
    <source>
        <dbReference type="ARBA" id="ARBA00004613"/>
    </source>
</evidence>
<dbReference type="Pfam" id="PF06119">
    <property type="entry name" value="NIDO"/>
    <property type="match status" value="1"/>
</dbReference>
<dbReference type="Proteomes" id="UP000592216">
    <property type="component" value="Unassembled WGS sequence"/>
</dbReference>
<evidence type="ECO:0000256" key="3">
    <source>
        <dbReference type="SAM" id="MobiDB-lite"/>
    </source>
</evidence>
<dbReference type="PANTHER" id="PTHR38340">
    <property type="entry name" value="S-LAYER PROTEIN"/>
    <property type="match status" value="1"/>
</dbReference>
<evidence type="ECO:0000313" key="5">
    <source>
        <dbReference type="EMBL" id="NVO24300.1"/>
    </source>
</evidence>